<dbReference type="Proteomes" id="UP001501353">
    <property type="component" value="Unassembled WGS sequence"/>
</dbReference>
<protein>
    <submittedName>
        <fullName evidence="2">Uncharacterized protein</fullName>
    </submittedName>
</protein>
<dbReference type="RefSeq" id="WP_344765055.1">
    <property type="nucleotide sequence ID" value="NZ_BAAAZE010000014.1"/>
</dbReference>
<evidence type="ECO:0000313" key="3">
    <source>
        <dbReference type="Proteomes" id="UP001501353"/>
    </source>
</evidence>
<keyword evidence="1" id="KW-1133">Transmembrane helix</keyword>
<evidence type="ECO:0000313" key="2">
    <source>
        <dbReference type="EMBL" id="GAA4031961.1"/>
    </source>
</evidence>
<sequence length="75" mass="7839">MATNQNIPPALAAISQGRDHLVTSEFALATGRKAQTVRKNYCQTGHCLGLVPLKIGGLLLWPVSGIAALLMGGAR</sequence>
<keyword evidence="3" id="KW-1185">Reference proteome</keyword>
<evidence type="ECO:0000256" key="1">
    <source>
        <dbReference type="SAM" id="Phobius"/>
    </source>
</evidence>
<dbReference type="EMBL" id="BAAAZE010000014">
    <property type="protein sequence ID" value="GAA4031961.1"/>
    <property type="molecule type" value="Genomic_DNA"/>
</dbReference>
<keyword evidence="1" id="KW-0472">Membrane</keyword>
<keyword evidence="1" id="KW-0812">Transmembrane</keyword>
<name>A0ABP7TVN8_9BURK</name>
<organism evidence="2 3">
    <name type="scientific">Actimicrobium antarcticum</name>
    <dbReference type="NCBI Taxonomy" id="1051899"/>
    <lineage>
        <taxon>Bacteria</taxon>
        <taxon>Pseudomonadati</taxon>
        <taxon>Pseudomonadota</taxon>
        <taxon>Betaproteobacteria</taxon>
        <taxon>Burkholderiales</taxon>
        <taxon>Oxalobacteraceae</taxon>
        <taxon>Actimicrobium</taxon>
    </lineage>
</organism>
<proteinExistence type="predicted"/>
<accession>A0ABP7TVN8</accession>
<comment type="caution">
    <text evidence="2">The sequence shown here is derived from an EMBL/GenBank/DDBJ whole genome shotgun (WGS) entry which is preliminary data.</text>
</comment>
<feature type="transmembrane region" description="Helical" evidence="1">
    <location>
        <begin position="55"/>
        <end position="74"/>
    </location>
</feature>
<reference evidence="3" key="1">
    <citation type="journal article" date="2019" name="Int. J. Syst. Evol. Microbiol.">
        <title>The Global Catalogue of Microorganisms (GCM) 10K type strain sequencing project: providing services to taxonomists for standard genome sequencing and annotation.</title>
        <authorList>
            <consortium name="The Broad Institute Genomics Platform"/>
            <consortium name="The Broad Institute Genome Sequencing Center for Infectious Disease"/>
            <person name="Wu L."/>
            <person name="Ma J."/>
        </authorList>
    </citation>
    <scope>NUCLEOTIDE SEQUENCE [LARGE SCALE GENOMIC DNA]</scope>
    <source>
        <strain evidence="3">JCM 16673</strain>
    </source>
</reference>
<gene>
    <name evidence="2" type="ORF">GCM10022212_33440</name>
</gene>